<comment type="pathway">
    <text evidence="2">Cell wall biogenesis; cell wall polysaccharide biosynthesis.</text>
</comment>
<dbReference type="InterPro" id="IPR009045">
    <property type="entry name" value="Zn_M74/Hedgehog-like"/>
</dbReference>
<dbReference type="Pfam" id="PF05951">
    <property type="entry name" value="Peptidase_M15_2"/>
    <property type="match status" value="1"/>
</dbReference>
<keyword evidence="14" id="KW-1185">Reference proteome</keyword>
<name>A0ABX7Q1U8_9BACT</name>
<keyword evidence="4" id="KW-0479">Metal-binding</keyword>
<reference evidence="13 14" key="1">
    <citation type="submission" date="2021-03" db="EMBL/GenBank/DDBJ databases">
        <title>Geobacter metallireducens gen. nov. sp. nov., a microorganism capable of coupling the complete oxidation of organic compounds to the reduction of iron and other metals.</title>
        <authorList>
            <person name="Li Y."/>
        </authorList>
    </citation>
    <scope>NUCLEOTIDE SEQUENCE [LARGE SCALE GENOMIC DNA]</scope>
    <source>
        <strain evidence="13 14">Jerry-YX</strain>
    </source>
</reference>
<organism evidence="13 14">
    <name type="scientific">Geobacter benzoatilyticus</name>
    <dbReference type="NCBI Taxonomy" id="2815309"/>
    <lineage>
        <taxon>Bacteria</taxon>
        <taxon>Pseudomonadati</taxon>
        <taxon>Thermodesulfobacteriota</taxon>
        <taxon>Desulfuromonadia</taxon>
        <taxon>Geobacterales</taxon>
        <taxon>Geobacteraceae</taxon>
        <taxon>Geobacter</taxon>
    </lineage>
</organism>
<evidence type="ECO:0000256" key="9">
    <source>
        <dbReference type="ARBA" id="ARBA00023049"/>
    </source>
</evidence>
<dbReference type="EMBL" id="CP071382">
    <property type="protein sequence ID" value="QSV45367.1"/>
    <property type="molecule type" value="Genomic_DNA"/>
</dbReference>
<keyword evidence="7" id="KW-0862">Zinc</keyword>
<evidence type="ECO:0000256" key="1">
    <source>
        <dbReference type="ARBA" id="ARBA00001947"/>
    </source>
</evidence>
<evidence type="ECO:0000256" key="12">
    <source>
        <dbReference type="ARBA" id="ARBA00093666"/>
    </source>
</evidence>
<sequence length="188" mass="20833">MDFKMLSRRNFLKVSLTGALTLMTVGPSFGSFEATPQEILPPGQLSLFNTHTQERISLTFRDADGNYDLDSLNTLNWILRCHYTNEATEMDVNTLEFLNLVDKKLGGNNEIHIISAYRSPTYNNLLRESGHGVASKSLHLSGKAIDISIPGKSTALIREAAVDLHRGGVGFYPSSGFVHIDSGNFRTW</sequence>
<dbReference type="PANTHER" id="PTHR37425:SF1">
    <property type="entry name" value="OUTER MEMBRANE PROTEIN"/>
    <property type="match status" value="1"/>
</dbReference>
<evidence type="ECO:0000256" key="5">
    <source>
        <dbReference type="ARBA" id="ARBA00022729"/>
    </source>
</evidence>
<evidence type="ECO:0000256" key="4">
    <source>
        <dbReference type="ARBA" id="ARBA00022723"/>
    </source>
</evidence>
<keyword evidence="8" id="KW-0408">Iron</keyword>
<evidence type="ECO:0000256" key="7">
    <source>
        <dbReference type="ARBA" id="ARBA00022833"/>
    </source>
</evidence>
<comment type="cofactor">
    <cofactor evidence="1">
        <name>Zn(2+)</name>
        <dbReference type="ChEBI" id="CHEBI:29105"/>
    </cofactor>
</comment>
<keyword evidence="3" id="KW-0645">Protease</keyword>
<keyword evidence="8" id="KW-0411">Iron-sulfur</keyword>
<evidence type="ECO:0000256" key="3">
    <source>
        <dbReference type="ARBA" id="ARBA00022670"/>
    </source>
</evidence>
<evidence type="ECO:0000313" key="13">
    <source>
        <dbReference type="EMBL" id="QSV45367.1"/>
    </source>
</evidence>
<keyword evidence="10" id="KW-0961">Cell wall biogenesis/degradation</keyword>
<keyword evidence="9" id="KW-0482">Metalloprotease</keyword>
<evidence type="ECO:0000256" key="2">
    <source>
        <dbReference type="ARBA" id="ARBA00004776"/>
    </source>
</evidence>
<evidence type="ECO:0000256" key="6">
    <source>
        <dbReference type="ARBA" id="ARBA00022801"/>
    </source>
</evidence>
<dbReference type="Proteomes" id="UP000663651">
    <property type="component" value="Chromosome"/>
</dbReference>
<gene>
    <name evidence="13" type="ORF">JZM60_14770</name>
</gene>
<protein>
    <recommendedName>
        <fullName evidence="12">Murein endopeptidase K</fullName>
    </recommendedName>
</protein>
<dbReference type="PANTHER" id="PTHR37425">
    <property type="match status" value="1"/>
</dbReference>
<evidence type="ECO:0000256" key="11">
    <source>
        <dbReference type="ARBA" id="ARBA00093448"/>
    </source>
</evidence>
<dbReference type="InterPro" id="IPR010275">
    <property type="entry name" value="MepK"/>
</dbReference>
<evidence type="ECO:0000313" key="14">
    <source>
        <dbReference type="Proteomes" id="UP000663651"/>
    </source>
</evidence>
<dbReference type="Gene3D" id="3.30.1380.10">
    <property type="match status" value="1"/>
</dbReference>
<dbReference type="RefSeq" id="WP_207163172.1">
    <property type="nucleotide sequence ID" value="NZ_CP071382.1"/>
</dbReference>
<dbReference type="SUPFAM" id="SSF55166">
    <property type="entry name" value="Hedgehog/DD-peptidase"/>
    <property type="match status" value="1"/>
</dbReference>
<keyword evidence="5" id="KW-0732">Signal</keyword>
<evidence type="ECO:0000256" key="10">
    <source>
        <dbReference type="ARBA" id="ARBA00023316"/>
    </source>
</evidence>
<dbReference type="InterPro" id="IPR006311">
    <property type="entry name" value="TAT_signal"/>
</dbReference>
<evidence type="ECO:0000256" key="8">
    <source>
        <dbReference type="ARBA" id="ARBA00023014"/>
    </source>
</evidence>
<dbReference type="PROSITE" id="PS51318">
    <property type="entry name" value="TAT"/>
    <property type="match status" value="1"/>
</dbReference>
<accession>A0ABX7Q1U8</accession>
<keyword evidence="6" id="KW-0378">Hydrolase</keyword>
<comment type="similarity">
    <text evidence="11">Belongs to the peptidase M15 family.</text>
</comment>
<proteinExistence type="inferred from homology"/>